<organism evidence="11 12">
    <name type="scientific">Alteromonas ponticola</name>
    <dbReference type="NCBI Taxonomy" id="2720613"/>
    <lineage>
        <taxon>Bacteria</taxon>
        <taxon>Pseudomonadati</taxon>
        <taxon>Pseudomonadota</taxon>
        <taxon>Gammaproteobacteria</taxon>
        <taxon>Alteromonadales</taxon>
        <taxon>Alteromonadaceae</taxon>
        <taxon>Alteromonas/Salinimonas group</taxon>
        <taxon>Alteromonas</taxon>
    </lineage>
</organism>
<dbReference type="InterPro" id="IPR017824">
    <property type="entry name" value="Aminodeoxychorismate_lyase_IV"/>
</dbReference>
<dbReference type="Gene3D" id="3.30.470.10">
    <property type="match status" value="1"/>
</dbReference>
<dbReference type="InterPro" id="IPR050571">
    <property type="entry name" value="Class-IV_PLP-Dep_Aminotrnsfr"/>
</dbReference>
<comment type="subunit">
    <text evidence="3">Homodimer.</text>
</comment>
<dbReference type="Pfam" id="PF01063">
    <property type="entry name" value="Aminotran_4"/>
    <property type="match status" value="1"/>
</dbReference>
<evidence type="ECO:0000256" key="2">
    <source>
        <dbReference type="ARBA" id="ARBA00009320"/>
    </source>
</evidence>
<evidence type="ECO:0000256" key="5">
    <source>
        <dbReference type="ARBA" id="ARBA00022909"/>
    </source>
</evidence>
<dbReference type="InterPro" id="IPR043131">
    <property type="entry name" value="BCAT-like_N"/>
</dbReference>
<dbReference type="InterPro" id="IPR001544">
    <property type="entry name" value="Aminotrans_IV"/>
</dbReference>
<dbReference type="Gene3D" id="3.20.10.10">
    <property type="entry name" value="D-amino Acid Aminotransferase, subunit A, domain 2"/>
    <property type="match status" value="1"/>
</dbReference>
<evidence type="ECO:0000313" key="12">
    <source>
        <dbReference type="Proteomes" id="UP000709336"/>
    </source>
</evidence>
<evidence type="ECO:0000256" key="8">
    <source>
        <dbReference type="ARBA" id="ARBA00035676"/>
    </source>
</evidence>
<evidence type="ECO:0000256" key="3">
    <source>
        <dbReference type="ARBA" id="ARBA00011738"/>
    </source>
</evidence>
<comment type="caution">
    <text evidence="11">The sequence shown here is derived from an EMBL/GenBank/DDBJ whole genome shotgun (WGS) entry which is preliminary data.</text>
</comment>
<comment type="catalytic activity">
    <reaction evidence="9">
        <text>4-amino-4-deoxychorismate = 4-aminobenzoate + pyruvate + H(+)</text>
        <dbReference type="Rhea" id="RHEA:16201"/>
        <dbReference type="ChEBI" id="CHEBI:15361"/>
        <dbReference type="ChEBI" id="CHEBI:15378"/>
        <dbReference type="ChEBI" id="CHEBI:17836"/>
        <dbReference type="ChEBI" id="CHEBI:58406"/>
        <dbReference type="EC" id="4.1.3.38"/>
    </reaction>
</comment>
<gene>
    <name evidence="11" type="primary">pabC</name>
    <name evidence="11" type="ORF">HCJ96_01365</name>
</gene>
<evidence type="ECO:0000256" key="6">
    <source>
        <dbReference type="ARBA" id="ARBA00023239"/>
    </source>
</evidence>
<comment type="cofactor">
    <cofactor evidence="1">
        <name>pyridoxal 5'-phosphate</name>
        <dbReference type="ChEBI" id="CHEBI:597326"/>
    </cofactor>
</comment>
<dbReference type="EMBL" id="JAATNW010000001">
    <property type="protein sequence ID" value="NMH58673.1"/>
    <property type="molecule type" value="Genomic_DNA"/>
</dbReference>
<dbReference type="NCBIfam" id="NF004761">
    <property type="entry name" value="PRK06092.1"/>
    <property type="match status" value="1"/>
</dbReference>
<dbReference type="Proteomes" id="UP000709336">
    <property type="component" value="Unassembled WGS sequence"/>
</dbReference>
<dbReference type="EC" id="4.1.3.38" evidence="8 10"/>
<evidence type="ECO:0000256" key="1">
    <source>
        <dbReference type="ARBA" id="ARBA00001933"/>
    </source>
</evidence>
<keyword evidence="12" id="KW-1185">Reference proteome</keyword>
<dbReference type="NCBIfam" id="TIGR03461">
    <property type="entry name" value="pabC_Proteo"/>
    <property type="match status" value="1"/>
</dbReference>
<name>A0ABX1QYU5_9ALTE</name>
<evidence type="ECO:0000313" key="11">
    <source>
        <dbReference type="EMBL" id="NMH58673.1"/>
    </source>
</evidence>
<dbReference type="PANTHER" id="PTHR42743:SF2">
    <property type="entry name" value="AMINODEOXYCHORISMATE LYASE"/>
    <property type="match status" value="1"/>
</dbReference>
<protein>
    <recommendedName>
        <fullName evidence="8 10">Aminodeoxychorismate lyase</fullName>
        <ecNumber evidence="8 10">4.1.3.38</ecNumber>
    </recommendedName>
</protein>
<comment type="similarity">
    <text evidence="2">Belongs to the class-IV pyridoxal-phosphate-dependent aminotransferase family.</text>
</comment>
<keyword evidence="5" id="KW-0289">Folate biosynthesis</keyword>
<dbReference type="PANTHER" id="PTHR42743">
    <property type="entry name" value="AMINO-ACID AMINOTRANSFERASE"/>
    <property type="match status" value="1"/>
</dbReference>
<dbReference type="InterPro" id="IPR043132">
    <property type="entry name" value="BCAT-like_C"/>
</dbReference>
<dbReference type="SUPFAM" id="SSF56752">
    <property type="entry name" value="D-aminoacid aminotransferase-like PLP-dependent enzymes"/>
    <property type="match status" value="1"/>
</dbReference>
<evidence type="ECO:0000256" key="7">
    <source>
        <dbReference type="ARBA" id="ARBA00035633"/>
    </source>
</evidence>
<reference evidence="11 12" key="1">
    <citation type="submission" date="2020-03" db="EMBL/GenBank/DDBJ databases">
        <title>Alteromonas ponticola sp. nov., isolated from seawater.</title>
        <authorList>
            <person name="Yoon J.-H."/>
            <person name="Kim Y.-O."/>
        </authorList>
    </citation>
    <scope>NUCLEOTIDE SEQUENCE [LARGE SCALE GENOMIC DNA]</scope>
    <source>
        <strain evidence="11 12">MYP5</strain>
    </source>
</reference>
<dbReference type="RefSeq" id="WP_169209231.1">
    <property type="nucleotide sequence ID" value="NZ_JAATNW010000001.1"/>
</dbReference>
<dbReference type="GO" id="GO:0008696">
    <property type="term" value="F:4-amino-4-deoxychorismate lyase activity"/>
    <property type="evidence" value="ECO:0007669"/>
    <property type="project" value="UniProtKB-EC"/>
</dbReference>
<dbReference type="InterPro" id="IPR036038">
    <property type="entry name" value="Aminotransferase-like"/>
</dbReference>
<evidence type="ECO:0000256" key="4">
    <source>
        <dbReference type="ARBA" id="ARBA00022898"/>
    </source>
</evidence>
<evidence type="ECO:0000256" key="10">
    <source>
        <dbReference type="NCBIfam" id="TIGR03461"/>
    </source>
</evidence>
<comment type="pathway">
    <text evidence="7">Cofactor biosynthesis; tetrahydrofolate biosynthesis; 4-aminobenzoate from chorismate: step 2/2.</text>
</comment>
<accession>A0ABX1QYU5</accession>
<keyword evidence="4" id="KW-0663">Pyridoxal phosphate</keyword>
<sequence>MFTINDRAANYGDGIFTTMLVENGAVALFERHLSRLISDSSKLRLELNESVLRATMTNEIQSNRNGVLKLLVSSGEGGRGYLRNTHNKPGFHFSWHRIPEIYSNWQHHGIRIGVSEVHLASQPLLAGSKHLNRLEQVLIKQSLAESDLDDVIVCDYTGNVIEMSAANLFWRVDDNWFTPSVEQAGVAGVMRSFMLDYFSRQGNNAIICASPVSVLTNATAVFMCNALMKLVPIKSLRLKSAVKEYDCAEVIQLQHAIESEFKDEYVSFG</sequence>
<proteinExistence type="inferred from homology"/>
<keyword evidence="6 11" id="KW-0456">Lyase</keyword>
<evidence type="ECO:0000256" key="9">
    <source>
        <dbReference type="ARBA" id="ARBA00049529"/>
    </source>
</evidence>